<dbReference type="Proteomes" id="UP000027946">
    <property type="component" value="Unassembled WGS sequence"/>
</dbReference>
<sequence length="890" mass="100103">MEKLTPMMKQYMQIKSNHKDCILFFRLGDFYEMFFDDAIEASRILEIALTGKSCGLEEKAPMCGVPYHSAENYIGRLIKSGLKVAICEQTEDASAAKGLVKRDVVRVITPGTIIEDNFLENSKNNYLMSIFSMQADYDCGISYVDISTGDLFCTGISKHELGEEIGKIQPTEIIFSDDSLKNHIKNSCFGLSIYINEDSHSYFDGSSSATVDCFGEEHIANAGLKGKESVLKSIDGLLSYIIQTQKQSASNISQIHLYSQDDFMKLDGFTRRNLELTQTIRGSSKKGTLLHVLDKTKTCMGSRLLKKWVDEPLVSENKISKRLDMIEELFSDFALRDDMSKELREIYDIERLCAKIAFEKINPKELINLKNSIARIPSIKQLVTESGHKNLMELSGSLDELSDVKRLIEESILDEPSFSSKDGNIIKASFDERVKELRDFSINGANIIKSIEESEKERNGIKSLKIGFNKVFGYYIEITKTNLKDFKLPENYTRKQTLSNCERFITPELKEVEEKIISAQEKIKSLEYEIFVDIRNKVYGEIVRIQNAAKIIASFDVINSLAQVANENNYVKPAISKSGDIDIESGRHPVIETMSKDQCFIPNDTAIDNDKFIGIITGPNMAGKSTYMRQVALICLMAHIGSFVPAQNAKIPLLDRIFTRVGASDDLSQGQSTFMVEMSEVAQILNNASSKSLVILDEIGRGTSTYDGLSLAWAIVEHIHDDIGCKTLFATHYHELTELENEFPGIKNYSVDIQENGEDIVFLRRIIAGGTDKSYGIHVAKLAKLPESVIDKSKEILERLEEKKISDNKSKISSGARASNVKTIQEEKPECSLAHSKEAIHVKEQVSMFDYKKDIMIQNIAKLDIINMTPLDAMNYLYTMQKEAKMLGDD</sequence>
<comment type="caution">
    <text evidence="12">The sequence shown here is derived from an EMBL/GenBank/DDBJ whole genome shotgun (WGS) entry which is preliminary data.</text>
</comment>
<evidence type="ECO:0000256" key="1">
    <source>
        <dbReference type="ARBA" id="ARBA00006271"/>
    </source>
</evidence>
<dbReference type="GO" id="GO:0005524">
    <property type="term" value="F:ATP binding"/>
    <property type="evidence" value="ECO:0007669"/>
    <property type="project" value="UniProtKB-UniRule"/>
</dbReference>
<organism evidence="12 13">
    <name type="scientific">Peptoclostridium litorale DSM 5388</name>
    <dbReference type="NCBI Taxonomy" id="1121324"/>
    <lineage>
        <taxon>Bacteria</taxon>
        <taxon>Bacillati</taxon>
        <taxon>Bacillota</taxon>
        <taxon>Clostridia</taxon>
        <taxon>Peptostreptococcales</taxon>
        <taxon>Peptoclostridiaceae</taxon>
        <taxon>Peptoclostridium</taxon>
    </lineage>
</organism>
<accession>A0A069REM7</accession>
<dbReference type="SUPFAM" id="SSF55271">
    <property type="entry name" value="DNA repair protein MutS, domain I"/>
    <property type="match status" value="1"/>
</dbReference>
<dbReference type="Pfam" id="PF00488">
    <property type="entry name" value="MutS_V"/>
    <property type="match status" value="1"/>
</dbReference>
<evidence type="ECO:0000256" key="10">
    <source>
        <dbReference type="RuleBase" id="RU003756"/>
    </source>
</evidence>
<comment type="function">
    <text evidence="8 9">This protein is involved in the repair of mismatches in DNA. It is possible that it carries out the mismatch recognition step. This protein has a weak ATPase activity.</text>
</comment>
<keyword evidence="5 9" id="KW-0067">ATP-binding</keyword>
<dbReference type="SMART" id="SM00534">
    <property type="entry name" value="MUTSac"/>
    <property type="match status" value="1"/>
</dbReference>
<dbReference type="eggNOG" id="COG0249">
    <property type="taxonomic scope" value="Bacteria"/>
</dbReference>
<dbReference type="InterPro" id="IPR007695">
    <property type="entry name" value="DNA_mismatch_repair_MutS-lik_N"/>
</dbReference>
<evidence type="ECO:0000313" key="13">
    <source>
        <dbReference type="Proteomes" id="UP000027946"/>
    </source>
</evidence>
<evidence type="ECO:0000256" key="6">
    <source>
        <dbReference type="ARBA" id="ARBA00023125"/>
    </source>
</evidence>
<keyword evidence="7 9" id="KW-0234">DNA repair</keyword>
<evidence type="ECO:0000256" key="4">
    <source>
        <dbReference type="ARBA" id="ARBA00022763"/>
    </source>
</evidence>
<dbReference type="InterPro" id="IPR027417">
    <property type="entry name" value="P-loop_NTPase"/>
</dbReference>
<dbReference type="Gene3D" id="3.40.1170.10">
    <property type="entry name" value="DNA repair protein MutS, domain I"/>
    <property type="match status" value="1"/>
</dbReference>
<dbReference type="InterPro" id="IPR007861">
    <property type="entry name" value="DNA_mismatch_repair_MutS_clamp"/>
</dbReference>
<reference evidence="12 13" key="1">
    <citation type="submission" date="2014-03" db="EMBL/GenBank/DDBJ databases">
        <title>Genome sequence of Clostridium litorale W6, DSM 5388.</title>
        <authorList>
            <person name="Poehlein A."/>
            <person name="Jagirdar A."/>
            <person name="Khonsari B."/>
            <person name="Chibani C.M."/>
            <person name="Gutierrez Gutierrez D.A."/>
            <person name="Davydova E."/>
            <person name="Alghaithi H.S."/>
            <person name="Nair K.P."/>
            <person name="Dhamotharan K."/>
            <person name="Chandran L."/>
            <person name="G W."/>
            <person name="Daniel R."/>
        </authorList>
    </citation>
    <scope>NUCLEOTIDE SEQUENCE [LARGE SCALE GENOMIC DNA]</scope>
    <source>
        <strain evidence="12 13">W6</strain>
    </source>
</reference>
<evidence type="ECO:0000259" key="11">
    <source>
        <dbReference type="PROSITE" id="PS00486"/>
    </source>
</evidence>
<dbReference type="GO" id="GO:0005829">
    <property type="term" value="C:cytosol"/>
    <property type="evidence" value="ECO:0007669"/>
    <property type="project" value="TreeGrafter"/>
</dbReference>
<dbReference type="Pfam" id="PF01624">
    <property type="entry name" value="MutS_I"/>
    <property type="match status" value="1"/>
</dbReference>
<dbReference type="HAMAP" id="MF_00096">
    <property type="entry name" value="MutS"/>
    <property type="match status" value="1"/>
</dbReference>
<dbReference type="PIRSF" id="PIRSF037677">
    <property type="entry name" value="DNA_mis_repair_Msh6"/>
    <property type="match status" value="1"/>
</dbReference>
<feature type="binding site" evidence="9">
    <location>
        <begin position="618"/>
        <end position="625"/>
    </location>
    <ligand>
        <name>ATP</name>
        <dbReference type="ChEBI" id="CHEBI:30616"/>
    </ligand>
</feature>
<keyword evidence="6 9" id="KW-0238">DNA-binding</keyword>
<keyword evidence="4 9" id="KW-0227">DNA damage</keyword>
<feature type="domain" description="DNA mismatch repair proteins mutS family" evidence="11">
    <location>
        <begin position="692"/>
        <end position="708"/>
    </location>
</feature>
<protein>
    <recommendedName>
        <fullName evidence="2 9">DNA mismatch repair protein MutS</fullName>
    </recommendedName>
</protein>
<evidence type="ECO:0000256" key="9">
    <source>
        <dbReference type="HAMAP-Rule" id="MF_00096"/>
    </source>
</evidence>
<dbReference type="GO" id="GO:0140664">
    <property type="term" value="F:ATP-dependent DNA damage sensor activity"/>
    <property type="evidence" value="ECO:0007669"/>
    <property type="project" value="InterPro"/>
</dbReference>
<dbReference type="SUPFAM" id="SSF48334">
    <property type="entry name" value="DNA repair protein MutS, domain III"/>
    <property type="match status" value="1"/>
</dbReference>
<dbReference type="InterPro" id="IPR005748">
    <property type="entry name" value="DNA_mismatch_repair_MutS"/>
</dbReference>
<dbReference type="PANTHER" id="PTHR11361:SF34">
    <property type="entry name" value="DNA MISMATCH REPAIR PROTEIN MSH1, MITOCHONDRIAL"/>
    <property type="match status" value="1"/>
</dbReference>
<dbReference type="InterPro" id="IPR036678">
    <property type="entry name" value="MutS_con_dom_sf"/>
</dbReference>
<evidence type="ECO:0000256" key="2">
    <source>
        <dbReference type="ARBA" id="ARBA00021982"/>
    </source>
</evidence>
<dbReference type="CDD" id="cd03284">
    <property type="entry name" value="ABC_MutS1"/>
    <property type="match status" value="1"/>
</dbReference>
<dbReference type="FunFam" id="3.40.50.300:FF:000870">
    <property type="entry name" value="MutS protein homolog 4"/>
    <property type="match status" value="1"/>
</dbReference>
<keyword evidence="3 9" id="KW-0547">Nucleotide-binding</keyword>
<dbReference type="Gene3D" id="3.40.50.300">
    <property type="entry name" value="P-loop containing nucleotide triphosphate hydrolases"/>
    <property type="match status" value="1"/>
</dbReference>
<evidence type="ECO:0000256" key="3">
    <source>
        <dbReference type="ARBA" id="ARBA00022741"/>
    </source>
</evidence>
<dbReference type="InterPro" id="IPR007860">
    <property type="entry name" value="DNA_mmatch_repair_MutS_con_dom"/>
</dbReference>
<name>A0A069REM7_PEPLI</name>
<dbReference type="InterPro" id="IPR017261">
    <property type="entry name" value="DNA_mismatch_repair_MutS/MSH"/>
</dbReference>
<dbReference type="Pfam" id="PF05188">
    <property type="entry name" value="MutS_II"/>
    <property type="match status" value="1"/>
</dbReference>
<evidence type="ECO:0000313" key="12">
    <source>
        <dbReference type="EMBL" id="KDR95248.1"/>
    </source>
</evidence>
<dbReference type="SUPFAM" id="SSF52540">
    <property type="entry name" value="P-loop containing nucleoside triphosphate hydrolases"/>
    <property type="match status" value="1"/>
</dbReference>
<dbReference type="GO" id="GO:0006298">
    <property type="term" value="P:mismatch repair"/>
    <property type="evidence" value="ECO:0007669"/>
    <property type="project" value="UniProtKB-UniRule"/>
</dbReference>
<dbReference type="InterPro" id="IPR036187">
    <property type="entry name" value="DNA_mismatch_repair_MutS_sf"/>
</dbReference>
<comment type="similarity">
    <text evidence="1 9 10">Belongs to the DNA mismatch repair MutS family.</text>
</comment>
<evidence type="ECO:0000256" key="7">
    <source>
        <dbReference type="ARBA" id="ARBA00023204"/>
    </source>
</evidence>
<dbReference type="NCBIfam" id="NF003810">
    <property type="entry name" value="PRK05399.1"/>
    <property type="match status" value="1"/>
</dbReference>
<dbReference type="InterPro" id="IPR000432">
    <property type="entry name" value="DNA_mismatch_repair_MutS_C"/>
</dbReference>
<proteinExistence type="inferred from homology"/>
<dbReference type="GO" id="GO:0003684">
    <property type="term" value="F:damaged DNA binding"/>
    <property type="evidence" value="ECO:0007669"/>
    <property type="project" value="UniProtKB-UniRule"/>
</dbReference>
<dbReference type="PROSITE" id="PS00486">
    <property type="entry name" value="DNA_MISMATCH_REPAIR_2"/>
    <property type="match status" value="1"/>
</dbReference>
<dbReference type="GO" id="GO:0030983">
    <property type="term" value="F:mismatched DNA binding"/>
    <property type="evidence" value="ECO:0007669"/>
    <property type="project" value="InterPro"/>
</dbReference>
<dbReference type="Pfam" id="PF05192">
    <property type="entry name" value="MutS_III"/>
    <property type="match status" value="1"/>
</dbReference>
<keyword evidence="13" id="KW-1185">Reference proteome</keyword>
<dbReference type="Gene3D" id="1.10.1420.10">
    <property type="match status" value="2"/>
</dbReference>
<dbReference type="SMART" id="SM00533">
    <property type="entry name" value="MUTSd"/>
    <property type="match status" value="1"/>
</dbReference>
<dbReference type="FunFam" id="1.10.1420.10:FF:000001">
    <property type="entry name" value="DNA mismatch repair protein MutS"/>
    <property type="match status" value="1"/>
</dbReference>
<dbReference type="OrthoDB" id="9802448at2"/>
<dbReference type="InterPro" id="IPR016151">
    <property type="entry name" value="DNA_mismatch_repair_MutS_N"/>
</dbReference>
<dbReference type="EMBL" id="JJMM01000011">
    <property type="protein sequence ID" value="KDR95248.1"/>
    <property type="molecule type" value="Genomic_DNA"/>
</dbReference>
<dbReference type="Pfam" id="PF05190">
    <property type="entry name" value="MutS_IV"/>
    <property type="match status" value="1"/>
</dbReference>
<dbReference type="SUPFAM" id="SSF53150">
    <property type="entry name" value="DNA repair protein MutS, domain II"/>
    <property type="match status" value="1"/>
</dbReference>
<dbReference type="AlphaFoldDB" id="A0A069REM7"/>
<dbReference type="PANTHER" id="PTHR11361">
    <property type="entry name" value="DNA MISMATCH REPAIR PROTEIN MUTS FAMILY MEMBER"/>
    <property type="match status" value="1"/>
</dbReference>
<dbReference type="RefSeq" id="WP_038265581.1">
    <property type="nucleotide sequence ID" value="NZ_FSRH01000002.1"/>
</dbReference>
<evidence type="ECO:0000256" key="5">
    <source>
        <dbReference type="ARBA" id="ARBA00022840"/>
    </source>
</evidence>
<dbReference type="Gene3D" id="3.30.420.110">
    <property type="entry name" value="MutS, connector domain"/>
    <property type="match status" value="1"/>
</dbReference>
<gene>
    <name evidence="9 12" type="primary">mutS</name>
    <name evidence="12" type="ORF">CLIT_11c02770</name>
</gene>
<dbReference type="STRING" id="1121324.CLIT_11c02770"/>
<dbReference type="FunFam" id="3.40.1170.10:FF:000001">
    <property type="entry name" value="DNA mismatch repair protein MutS"/>
    <property type="match status" value="1"/>
</dbReference>
<dbReference type="InterPro" id="IPR007696">
    <property type="entry name" value="DNA_mismatch_repair_MutS_core"/>
</dbReference>
<evidence type="ECO:0000256" key="8">
    <source>
        <dbReference type="ARBA" id="ARBA00024647"/>
    </source>
</evidence>
<dbReference type="NCBIfam" id="TIGR01070">
    <property type="entry name" value="mutS1"/>
    <property type="match status" value="1"/>
</dbReference>
<dbReference type="InterPro" id="IPR045076">
    <property type="entry name" value="MutS"/>
</dbReference>